<comment type="caution">
    <text evidence="1">The sequence shown here is derived from an EMBL/GenBank/DDBJ whole genome shotgun (WGS) entry which is preliminary data.</text>
</comment>
<organism evidence="1 2">
    <name type="scientific">Ambispora gerdemannii</name>
    <dbReference type="NCBI Taxonomy" id="144530"/>
    <lineage>
        <taxon>Eukaryota</taxon>
        <taxon>Fungi</taxon>
        <taxon>Fungi incertae sedis</taxon>
        <taxon>Mucoromycota</taxon>
        <taxon>Glomeromycotina</taxon>
        <taxon>Glomeromycetes</taxon>
        <taxon>Archaeosporales</taxon>
        <taxon>Ambisporaceae</taxon>
        <taxon>Ambispora</taxon>
    </lineage>
</organism>
<name>A0A9N8VZC1_9GLOM</name>
<sequence>MYETLCSEKIKPPKEQREQEGRIECWMGDLMKLGECCWFGLGYPDPGTFEPGYNIKSYRWDSPSHDGCCVKMCNYGSEVGYW</sequence>
<evidence type="ECO:0000313" key="2">
    <source>
        <dbReference type="Proteomes" id="UP000789831"/>
    </source>
</evidence>
<evidence type="ECO:0000313" key="1">
    <source>
        <dbReference type="EMBL" id="CAG8466643.1"/>
    </source>
</evidence>
<dbReference type="AlphaFoldDB" id="A0A9N8VZC1"/>
<gene>
    <name evidence="1" type="ORF">AGERDE_LOCUS2526</name>
</gene>
<dbReference type="OrthoDB" id="2316279at2759"/>
<proteinExistence type="predicted"/>
<reference evidence="1" key="1">
    <citation type="submission" date="2021-06" db="EMBL/GenBank/DDBJ databases">
        <authorList>
            <person name="Kallberg Y."/>
            <person name="Tangrot J."/>
            <person name="Rosling A."/>
        </authorList>
    </citation>
    <scope>NUCLEOTIDE SEQUENCE</scope>
    <source>
        <strain evidence="1">MT106</strain>
    </source>
</reference>
<dbReference type="EMBL" id="CAJVPL010000214">
    <property type="protein sequence ID" value="CAG8466643.1"/>
    <property type="molecule type" value="Genomic_DNA"/>
</dbReference>
<accession>A0A9N8VZC1</accession>
<dbReference type="Proteomes" id="UP000789831">
    <property type="component" value="Unassembled WGS sequence"/>
</dbReference>
<keyword evidence="2" id="KW-1185">Reference proteome</keyword>
<protein>
    <submittedName>
        <fullName evidence="1">13545_t:CDS:1</fullName>
    </submittedName>
</protein>